<evidence type="ECO:0000259" key="10">
    <source>
        <dbReference type="Pfam" id="PF00266"/>
    </source>
</evidence>
<sequence>MLLFQQSLPGLVLRMGAYRLPRLQLPTPNSQLPTPNSQLPTPNSQLPTPNSQLPLIYLDYNRTTPLAPSVLEAMQPFWMTHFMLPGQEHAQAQAVGESLEQARESVATMVGCESFEIVFTDGGTEANNLAVFGQLASPQQKGVGLGHVLISSLEHDSVIAAARQAESMGYEIETFPCEVDGVVDPERVKSMLRDNTRLVCLQLANPVLGTLQPVREVADICHNRGVRVHCDASQVFGKLPVEVTRLRVDTMSVSGHKFYGPKGSGAIYVRRGLRLSPIRFGEPREMGLRAGAENVPGCIGLGAAANLASRCSSEVADNFYEQTALFLNGLNSSLRKECVLLAEDSVRIANTLAIEMPCEASRIQKAARQLVFATAQSIEPADEMTRSLQAIGCSEAQIRRTIRISLGWTTSRDEVQRAASLLAEACDGILP</sequence>
<organism evidence="11 12">
    <name type="scientific">Novipirellula aureliae</name>
    <dbReference type="NCBI Taxonomy" id="2527966"/>
    <lineage>
        <taxon>Bacteria</taxon>
        <taxon>Pseudomonadati</taxon>
        <taxon>Planctomycetota</taxon>
        <taxon>Planctomycetia</taxon>
        <taxon>Pirellulales</taxon>
        <taxon>Pirellulaceae</taxon>
        <taxon>Novipirellula</taxon>
    </lineage>
</organism>
<dbReference type="InterPro" id="IPR000192">
    <property type="entry name" value="Aminotrans_V_dom"/>
</dbReference>
<evidence type="ECO:0000256" key="3">
    <source>
        <dbReference type="ARBA" id="ARBA00022679"/>
    </source>
</evidence>
<dbReference type="GO" id="GO:0031071">
    <property type="term" value="F:cysteine desulfurase activity"/>
    <property type="evidence" value="ECO:0007669"/>
    <property type="project" value="UniProtKB-EC"/>
</dbReference>
<dbReference type="Gene3D" id="3.90.1150.10">
    <property type="entry name" value="Aspartate Aminotransferase, domain 1"/>
    <property type="match status" value="1"/>
</dbReference>
<dbReference type="Pfam" id="PF00266">
    <property type="entry name" value="Aminotran_5"/>
    <property type="match status" value="1"/>
</dbReference>
<reference evidence="11 12" key="1">
    <citation type="submission" date="2019-02" db="EMBL/GenBank/DDBJ databases">
        <title>Deep-cultivation of Planctomycetes and their phenomic and genomic characterization uncovers novel biology.</title>
        <authorList>
            <person name="Wiegand S."/>
            <person name="Jogler M."/>
            <person name="Boedeker C."/>
            <person name="Pinto D."/>
            <person name="Vollmers J."/>
            <person name="Rivas-Marin E."/>
            <person name="Kohn T."/>
            <person name="Peeters S.H."/>
            <person name="Heuer A."/>
            <person name="Rast P."/>
            <person name="Oberbeckmann S."/>
            <person name="Bunk B."/>
            <person name="Jeske O."/>
            <person name="Meyerdierks A."/>
            <person name="Storesund J.E."/>
            <person name="Kallscheuer N."/>
            <person name="Luecker S."/>
            <person name="Lage O.M."/>
            <person name="Pohl T."/>
            <person name="Merkel B.J."/>
            <person name="Hornburger P."/>
            <person name="Mueller R.-W."/>
            <person name="Bruemmer F."/>
            <person name="Labrenz M."/>
            <person name="Spormann A.M."/>
            <person name="Op Den Camp H."/>
            <person name="Overmann J."/>
            <person name="Amann R."/>
            <person name="Jetten M.S.M."/>
            <person name="Mascher T."/>
            <person name="Medema M.H."/>
            <person name="Devos D.P."/>
            <person name="Kaster A.-K."/>
            <person name="Ovreas L."/>
            <person name="Rohde M."/>
            <person name="Galperin M.Y."/>
            <person name="Jogler C."/>
        </authorList>
    </citation>
    <scope>NUCLEOTIDE SEQUENCE [LARGE SCALE GENOMIC DNA]</scope>
    <source>
        <strain evidence="11 12">Q31b</strain>
    </source>
</reference>
<dbReference type="GO" id="GO:0051536">
    <property type="term" value="F:iron-sulfur cluster binding"/>
    <property type="evidence" value="ECO:0007669"/>
    <property type="project" value="UniProtKB-KW"/>
</dbReference>
<feature type="domain" description="Aminotransferase class V" evidence="10">
    <location>
        <begin position="56"/>
        <end position="417"/>
    </location>
</feature>
<evidence type="ECO:0000256" key="1">
    <source>
        <dbReference type="ARBA" id="ARBA00001933"/>
    </source>
</evidence>
<evidence type="ECO:0000256" key="5">
    <source>
        <dbReference type="ARBA" id="ARBA00022898"/>
    </source>
</evidence>
<keyword evidence="12" id="KW-1185">Reference proteome</keyword>
<dbReference type="EMBL" id="SJPY01000010">
    <property type="protein sequence ID" value="TWU35284.1"/>
    <property type="molecule type" value="Genomic_DNA"/>
</dbReference>
<dbReference type="GO" id="GO:0046872">
    <property type="term" value="F:metal ion binding"/>
    <property type="evidence" value="ECO:0007669"/>
    <property type="project" value="UniProtKB-KW"/>
</dbReference>
<keyword evidence="6" id="KW-0408">Iron</keyword>
<dbReference type="InterPro" id="IPR015421">
    <property type="entry name" value="PyrdxlP-dep_Trfase_major"/>
</dbReference>
<evidence type="ECO:0000256" key="4">
    <source>
        <dbReference type="ARBA" id="ARBA00022723"/>
    </source>
</evidence>
<comment type="caution">
    <text evidence="11">The sequence shown here is derived from an EMBL/GenBank/DDBJ whole genome shotgun (WGS) entry which is preliminary data.</text>
</comment>
<feature type="compositionally biased region" description="Polar residues" evidence="9">
    <location>
        <begin position="26"/>
        <end position="48"/>
    </location>
</feature>
<dbReference type="InterPro" id="IPR015424">
    <property type="entry name" value="PyrdxlP-dep_Trfase"/>
</dbReference>
<dbReference type="AlphaFoldDB" id="A0A5C6DH03"/>
<comment type="catalytic activity">
    <reaction evidence="8">
        <text>(sulfur carrier)-H + L-cysteine = (sulfur carrier)-SH + L-alanine</text>
        <dbReference type="Rhea" id="RHEA:43892"/>
        <dbReference type="Rhea" id="RHEA-COMP:14737"/>
        <dbReference type="Rhea" id="RHEA-COMP:14739"/>
        <dbReference type="ChEBI" id="CHEBI:29917"/>
        <dbReference type="ChEBI" id="CHEBI:35235"/>
        <dbReference type="ChEBI" id="CHEBI:57972"/>
        <dbReference type="ChEBI" id="CHEBI:64428"/>
        <dbReference type="EC" id="2.8.1.7"/>
    </reaction>
</comment>
<dbReference type="PANTHER" id="PTHR11601">
    <property type="entry name" value="CYSTEINE DESULFURYLASE FAMILY MEMBER"/>
    <property type="match status" value="1"/>
</dbReference>
<proteinExistence type="inferred from homology"/>
<gene>
    <name evidence="11" type="primary">iscS_3</name>
    <name evidence="11" type="ORF">Q31b_53800</name>
</gene>
<accession>A0A5C6DH03</accession>
<dbReference type="EC" id="2.8.1.7" evidence="11"/>
<evidence type="ECO:0000256" key="7">
    <source>
        <dbReference type="ARBA" id="ARBA00023014"/>
    </source>
</evidence>
<evidence type="ECO:0000256" key="8">
    <source>
        <dbReference type="ARBA" id="ARBA00050776"/>
    </source>
</evidence>
<dbReference type="Proteomes" id="UP000315471">
    <property type="component" value="Unassembled WGS sequence"/>
</dbReference>
<dbReference type="InterPro" id="IPR015422">
    <property type="entry name" value="PyrdxlP-dep_Trfase_small"/>
</dbReference>
<dbReference type="InterPro" id="IPR016454">
    <property type="entry name" value="Cysteine_dSase"/>
</dbReference>
<comment type="similarity">
    <text evidence="2">Belongs to the class-V pyridoxal-phosphate-dependent aminotransferase family. NifS/IscS subfamily.</text>
</comment>
<evidence type="ECO:0000256" key="9">
    <source>
        <dbReference type="SAM" id="MobiDB-lite"/>
    </source>
</evidence>
<keyword evidence="7" id="KW-0411">Iron-sulfur</keyword>
<comment type="cofactor">
    <cofactor evidence="1">
        <name>pyridoxal 5'-phosphate</name>
        <dbReference type="ChEBI" id="CHEBI:597326"/>
    </cofactor>
</comment>
<evidence type="ECO:0000313" key="12">
    <source>
        <dbReference type="Proteomes" id="UP000315471"/>
    </source>
</evidence>
<dbReference type="PIRSF" id="PIRSF005572">
    <property type="entry name" value="NifS"/>
    <property type="match status" value="1"/>
</dbReference>
<keyword evidence="3 11" id="KW-0808">Transferase</keyword>
<protein>
    <submittedName>
        <fullName evidence="11">Cysteine desulfurase</fullName>
        <ecNumber evidence="11">2.8.1.7</ecNumber>
    </submittedName>
</protein>
<evidence type="ECO:0000256" key="6">
    <source>
        <dbReference type="ARBA" id="ARBA00023004"/>
    </source>
</evidence>
<keyword evidence="5" id="KW-0663">Pyridoxal phosphate</keyword>
<name>A0A5C6DH03_9BACT</name>
<evidence type="ECO:0000256" key="2">
    <source>
        <dbReference type="ARBA" id="ARBA00006490"/>
    </source>
</evidence>
<dbReference type="SUPFAM" id="SSF53383">
    <property type="entry name" value="PLP-dependent transferases"/>
    <property type="match status" value="1"/>
</dbReference>
<keyword evidence="4" id="KW-0479">Metal-binding</keyword>
<dbReference type="PANTHER" id="PTHR11601:SF34">
    <property type="entry name" value="CYSTEINE DESULFURASE"/>
    <property type="match status" value="1"/>
</dbReference>
<evidence type="ECO:0000313" key="11">
    <source>
        <dbReference type="EMBL" id="TWU35284.1"/>
    </source>
</evidence>
<dbReference type="Gene3D" id="3.40.640.10">
    <property type="entry name" value="Type I PLP-dependent aspartate aminotransferase-like (Major domain)"/>
    <property type="match status" value="1"/>
</dbReference>
<feature type="region of interest" description="Disordered" evidence="9">
    <location>
        <begin position="24"/>
        <end position="48"/>
    </location>
</feature>